<dbReference type="AlphaFoldDB" id="A0A381ZQQ1"/>
<dbReference type="PANTHER" id="PTHR33678">
    <property type="entry name" value="BLL1576 PROTEIN"/>
    <property type="match status" value="1"/>
</dbReference>
<sequence>MFLNDRGYWGDTTSAERLIARRKTQEPIINKIYEIIKAQVDKSILPKNKFSKALMYMYSREAHFKTFLGNPDTLIDNNLSERAIKPLVIGRKNWLFLGSKDSGKPTAAILSLVQTCRHLNIDPAKYLEDVLRKIMGYNSQKLHELLPDNWAKMNCGQT</sequence>
<protein>
    <submittedName>
        <fullName evidence="3">Uncharacterized protein</fullName>
    </submittedName>
</protein>
<proteinExistence type="predicted"/>
<dbReference type="InterPro" id="IPR004291">
    <property type="entry name" value="Transposase_IS66_central"/>
</dbReference>
<dbReference type="EMBL" id="UINC01022131">
    <property type="protein sequence ID" value="SVA91117.1"/>
    <property type="molecule type" value="Genomic_DNA"/>
</dbReference>
<dbReference type="Pfam" id="PF03050">
    <property type="entry name" value="DDE_Tnp_IS66"/>
    <property type="match status" value="1"/>
</dbReference>
<reference evidence="3" key="1">
    <citation type="submission" date="2018-05" db="EMBL/GenBank/DDBJ databases">
        <authorList>
            <person name="Lanie J.A."/>
            <person name="Ng W.-L."/>
            <person name="Kazmierczak K.M."/>
            <person name="Andrzejewski T.M."/>
            <person name="Davidsen T.M."/>
            <person name="Wayne K.J."/>
            <person name="Tettelin H."/>
            <person name="Glass J.I."/>
            <person name="Rusch D."/>
            <person name="Podicherti R."/>
            <person name="Tsui H.-C.T."/>
            <person name="Winkler M.E."/>
        </authorList>
    </citation>
    <scope>NUCLEOTIDE SEQUENCE</scope>
</reference>
<dbReference type="InterPro" id="IPR039552">
    <property type="entry name" value="IS66_C"/>
</dbReference>
<feature type="domain" description="Transposase IS66 C-terminal" evidence="2">
    <location>
        <begin position="111"/>
        <end position="147"/>
    </location>
</feature>
<dbReference type="Pfam" id="PF13817">
    <property type="entry name" value="DDE_Tnp_IS66_C"/>
    <property type="match status" value="1"/>
</dbReference>
<feature type="domain" description="Transposase IS66 central" evidence="1">
    <location>
        <begin position="13"/>
        <end position="103"/>
    </location>
</feature>
<evidence type="ECO:0000259" key="2">
    <source>
        <dbReference type="Pfam" id="PF13817"/>
    </source>
</evidence>
<evidence type="ECO:0000259" key="1">
    <source>
        <dbReference type="Pfam" id="PF03050"/>
    </source>
</evidence>
<gene>
    <name evidence="3" type="ORF">METZ01_LOCUS143971</name>
</gene>
<name>A0A381ZQQ1_9ZZZZ</name>
<organism evidence="3">
    <name type="scientific">marine metagenome</name>
    <dbReference type="NCBI Taxonomy" id="408172"/>
    <lineage>
        <taxon>unclassified sequences</taxon>
        <taxon>metagenomes</taxon>
        <taxon>ecological metagenomes</taxon>
    </lineage>
</organism>
<accession>A0A381ZQQ1</accession>
<evidence type="ECO:0000313" key="3">
    <source>
        <dbReference type="EMBL" id="SVA91117.1"/>
    </source>
</evidence>
<dbReference type="PANTHER" id="PTHR33678:SF1">
    <property type="entry name" value="BLL1576 PROTEIN"/>
    <property type="match status" value="1"/>
</dbReference>
<dbReference type="InterPro" id="IPR052344">
    <property type="entry name" value="Transposase-related"/>
</dbReference>